<dbReference type="EMBL" id="SSHJ02000001">
    <property type="protein sequence ID" value="MFN0253996.1"/>
    <property type="molecule type" value="Genomic_DNA"/>
</dbReference>
<name>A0ABW9J0F2_9SPHI</name>
<feature type="transmembrane region" description="Helical" evidence="1">
    <location>
        <begin position="37"/>
        <end position="54"/>
    </location>
</feature>
<feature type="transmembrane region" description="Helical" evidence="1">
    <location>
        <begin position="139"/>
        <end position="159"/>
    </location>
</feature>
<evidence type="ECO:0000313" key="2">
    <source>
        <dbReference type="EMBL" id="MFN0253996.1"/>
    </source>
</evidence>
<feature type="transmembrane region" description="Helical" evidence="1">
    <location>
        <begin position="66"/>
        <end position="86"/>
    </location>
</feature>
<gene>
    <name evidence="2" type="ORF">E6A44_000320</name>
</gene>
<protein>
    <submittedName>
        <fullName evidence="2">Uncharacterized protein</fullName>
    </submittedName>
</protein>
<keyword evidence="1" id="KW-0472">Membrane</keyword>
<organism evidence="2 3">
    <name type="scientific">Pedobacter ureilyticus</name>
    <dbReference type="NCBI Taxonomy" id="1393051"/>
    <lineage>
        <taxon>Bacteria</taxon>
        <taxon>Pseudomonadati</taxon>
        <taxon>Bacteroidota</taxon>
        <taxon>Sphingobacteriia</taxon>
        <taxon>Sphingobacteriales</taxon>
        <taxon>Sphingobacteriaceae</taxon>
        <taxon>Pedobacter</taxon>
    </lineage>
</organism>
<reference evidence="2 3" key="1">
    <citation type="submission" date="2024-12" db="EMBL/GenBank/DDBJ databases">
        <authorList>
            <person name="Hu S."/>
        </authorList>
    </citation>
    <scope>NUCLEOTIDE SEQUENCE [LARGE SCALE GENOMIC DNA]</scope>
    <source>
        <strain evidence="2 3">THG-T11</strain>
    </source>
</reference>
<feature type="transmembrane region" description="Helical" evidence="1">
    <location>
        <begin position="171"/>
        <end position="195"/>
    </location>
</feature>
<keyword evidence="1" id="KW-1133">Transmembrane helix</keyword>
<accession>A0ABW9J0F2</accession>
<dbReference type="Proteomes" id="UP001517247">
    <property type="component" value="Unassembled WGS sequence"/>
</dbReference>
<keyword evidence="3" id="KW-1185">Reference proteome</keyword>
<comment type="caution">
    <text evidence="2">The sequence shown here is derived from an EMBL/GenBank/DDBJ whole genome shotgun (WGS) entry which is preliminary data.</text>
</comment>
<evidence type="ECO:0000256" key="1">
    <source>
        <dbReference type="SAM" id="Phobius"/>
    </source>
</evidence>
<feature type="transmembrane region" description="Helical" evidence="1">
    <location>
        <begin position="106"/>
        <end position="127"/>
    </location>
</feature>
<sequence>MRIISLIFTVLAFTVYLISIFAIGHSDEVLGISMDKLLFLPVAVALYLQSNFAMKSATKIFTRKVFFGLSCLIIVRLLGIAVSVATDVLYRNSLDDIAQAIWKTNSYVLFPLLFAGISYVFAAIFHPNLKVFKEFFTKTFIILAAIALIDELLNILMIYAKYKNLIVYDGYTYSIILVVSLLQIVVGCVLGLYIFKNKHDKFSV</sequence>
<dbReference type="RefSeq" id="WP_138721186.1">
    <property type="nucleotide sequence ID" value="NZ_SSHJ02000001.1"/>
</dbReference>
<feature type="transmembrane region" description="Helical" evidence="1">
    <location>
        <begin position="7"/>
        <end position="25"/>
    </location>
</feature>
<keyword evidence="1" id="KW-0812">Transmembrane</keyword>
<evidence type="ECO:0000313" key="3">
    <source>
        <dbReference type="Proteomes" id="UP001517247"/>
    </source>
</evidence>
<proteinExistence type="predicted"/>